<evidence type="ECO:0000256" key="1">
    <source>
        <dbReference type="ARBA" id="ARBA00004651"/>
    </source>
</evidence>
<dbReference type="AlphaFoldDB" id="A0A1H8CGN1"/>
<dbReference type="GO" id="GO:0005886">
    <property type="term" value="C:plasma membrane"/>
    <property type="evidence" value="ECO:0007669"/>
    <property type="project" value="UniProtKB-SubCell"/>
</dbReference>
<dbReference type="PANTHER" id="PTHR30294">
    <property type="entry name" value="MEMBRANE COMPONENT OF ABC TRANSPORTER YHHJ-RELATED"/>
    <property type="match status" value="1"/>
</dbReference>
<dbReference type="Proteomes" id="UP000199459">
    <property type="component" value="Unassembled WGS sequence"/>
</dbReference>
<dbReference type="OrthoDB" id="9794512at2"/>
<feature type="transmembrane region" description="Helical" evidence="6">
    <location>
        <begin position="141"/>
        <end position="166"/>
    </location>
</feature>
<evidence type="ECO:0000256" key="2">
    <source>
        <dbReference type="ARBA" id="ARBA00022475"/>
    </source>
</evidence>
<keyword evidence="5 6" id="KW-0472">Membrane</keyword>
<evidence type="ECO:0000256" key="3">
    <source>
        <dbReference type="ARBA" id="ARBA00022692"/>
    </source>
</evidence>
<evidence type="ECO:0000256" key="4">
    <source>
        <dbReference type="ARBA" id="ARBA00022989"/>
    </source>
</evidence>
<evidence type="ECO:0000313" key="8">
    <source>
        <dbReference type="Proteomes" id="UP000199459"/>
    </source>
</evidence>
<accession>A0A1H8CGN1</accession>
<organism evidence="7 8">
    <name type="scientific">Nitrosomonas marina</name>
    <dbReference type="NCBI Taxonomy" id="917"/>
    <lineage>
        <taxon>Bacteria</taxon>
        <taxon>Pseudomonadati</taxon>
        <taxon>Pseudomonadota</taxon>
        <taxon>Betaproteobacteria</taxon>
        <taxon>Nitrosomonadales</taxon>
        <taxon>Nitrosomonadaceae</taxon>
        <taxon>Nitrosomonas</taxon>
    </lineage>
</organism>
<dbReference type="Pfam" id="PF12679">
    <property type="entry name" value="ABC2_membrane_2"/>
    <property type="match status" value="1"/>
</dbReference>
<evidence type="ECO:0000313" key="7">
    <source>
        <dbReference type="EMBL" id="SEM93438.1"/>
    </source>
</evidence>
<dbReference type="PANTHER" id="PTHR30294:SF29">
    <property type="entry name" value="MULTIDRUG ABC TRANSPORTER PERMEASE YBHS-RELATED"/>
    <property type="match status" value="1"/>
</dbReference>
<feature type="transmembrane region" description="Helical" evidence="6">
    <location>
        <begin position="55"/>
        <end position="80"/>
    </location>
</feature>
<feature type="transmembrane region" description="Helical" evidence="6">
    <location>
        <begin position="112"/>
        <end position="135"/>
    </location>
</feature>
<dbReference type="STRING" id="917.SAMN05216326_12057"/>
<dbReference type="GO" id="GO:0140359">
    <property type="term" value="F:ABC-type transporter activity"/>
    <property type="evidence" value="ECO:0007669"/>
    <property type="project" value="InterPro"/>
</dbReference>
<evidence type="ECO:0000256" key="6">
    <source>
        <dbReference type="SAM" id="Phobius"/>
    </source>
</evidence>
<protein>
    <submittedName>
        <fullName evidence="7">ABC-2 type transport system permease protein</fullName>
    </submittedName>
</protein>
<gene>
    <name evidence="7" type="ORF">SAMN05216325_104172</name>
</gene>
<sequence length="247" mass="27693">MIFTIARKELYMMFCSPLAWLLLTSVQLLFAWFFLGRLDAFLQLQPQLMQIANPPGFTEIIVTPVFALSAVVLLLMVPLLTMRQFAEERKNNTLTLLLSAPVSITEIVLGKFLGLTVFFLGVVSLIVSMFLTLLAGGTLDWGLLISGALGLFLLICCFVALGLYISSLTIQPVVAAIGMLAVMLGFWMVDLVISDHEGWIYYFSIFKQFELFNNGLVDTYSLVYCTLFTVFFLVLTIRRMDGERLHG</sequence>
<dbReference type="RefSeq" id="WP_090628583.1">
    <property type="nucleotide sequence ID" value="NZ_FOCP01000004.1"/>
</dbReference>
<feature type="transmembrane region" description="Helical" evidence="6">
    <location>
        <begin position="173"/>
        <end position="193"/>
    </location>
</feature>
<keyword evidence="4 6" id="KW-1133">Transmembrane helix</keyword>
<dbReference type="EMBL" id="FOCP01000004">
    <property type="protein sequence ID" value="SEM93438.1"/>
    <property type="molecule type" value="Genomic_DNA"/>
</dbReference>
<keyword evidence="2" id="KW-1003">Cell membrane</keyword>
<evidence type="ECO:0000256" key="5">
    <source>
        <dbReference type="ARBA" id="ARBA00023136"/>
    </source>
</evidence>
<keyword evidence="3 6" id="KW-0812">Transmembrane</keyword>
<feature type="transmembrane region" description="Helical" evidence="6">
    <location>
        <begin position="12"/>
        <end position="35"/>
    </location>
</feature>
<name>A0A1H8CGN1_9PROT</name>
<feature type="transmembrane region" description="Helical" evidence="6">
    <location>
        <begin position="219"/>
        <end position="237"/>
    </location>
</feature>
<comment type="subcellular location">
    <subcellularLocation>
        <location evidence="1">Cell membrane</location>
        <topology evidence="1">Multi-pass membrane protein</topology>
    </subcellularLocation>
</comment>
<dbReference type="InterPro" id="IPR051449">
    <property type="entry name" value="ABC-2_transporter_component"/>
</dbReference>
<reference evidence="7 8" key="1">
    <citation type="submission" date="2016-10" db="EMBL/GenBank/DDBJ databases">
        <authorList>
            <person name="de Groot N.N."/>
        </authorList>
    </citation>
    <scope>NUCLEOTIDE SEQUENCE [LARGE SCALE GENOMIC DNA]</scope>
    <source>
        <strain evidence="7 8">Nm22</strain>
    </source>
</reference>
<proteinExistence type="predicted"/>